<dbReference type="InterPro" id="IPR050313">
    <property type="entry name" value="Carb_Metab_HTH_regulators"/>
</dbReference>
<proteinExistence type="predicted"/>
<dbReference type="PROSITE" id="PS51000">
    <property type="entry name" value="HTH_DEOR_2"/>
    <property type="match status" value="1"/>
</dbReference>
<dbReference type="PROSITE" id="PS00894">
    <property type="entry name" value="HTH_DEOR_1"/>
    <property type="match status" value="1"/>
</dbReference>
<dbReference type="InterPro" id="IPR018356">
    <property type="entry name" value="Tscrpt_reg_HTH_DeoR_CS"/>
</dbReference>
<dbReference type="InterPro" id="IPR037171">
    <property type="entry name" value="NagB/RpiA_transferase-like"/>
</dbReference>
<dbReference type="GO" id="GO:0003677">
    <property type="term" value="F:DNA binding"/>
    <property type="evidence" value="ECO:0007669"/>
    <property type="project" value="UniProtKB-KW"/>
</dbReference>
<dbReference type="SUPFAM" id="SSF46785">
    <property type="entry name" value="Winged helix' DNA-binding domain"/>
    <property type="match status" value="1"/>
</dbReference>
<keyword evidence="1" id="KW-0805">Transcription regulation</keyword>
<dbReference type="InterPro" id="IPR036390">
    <property type="entry name" value="WH_DNA-bd_sf"/>
</dbReference>
<sequence>MTTKRIPATVRLETILAEVEAKGHASVSDIAERLGVSEMTIRRDMDKLGADGQVVRTHGGAHANDDLRSRVVEMVEPSVENRATRNRAEKKRVVAAAARRIEPHSTIAIDVGTTCFELASLISDTSVHIVCASLPIQRLLAKNQLQIYAPCGRIAGADPSTVGAQTIGYLRKFRFDTVFLAVAGITESGLFDYSFEDAEIKKTLAEQSRTRVLMLDSSKVGKSSAVRVMGYDDIDVLITDAPLPQDMAALLAGFGVEVVIAT</sequence>
<dbReference type="Gene3D" id="3.40.50.1360">
    <property type="match status" value="1"/>
</dbReference>
<dbReference type="PANTHER" id="PTHR30363">
    <property type="entry name" value="HTH-TYPE TRANSCRIPTIONAL REGULATOR SRLR-RELATED"/>
    <property type="match status" value="1"/>
</dbReference>
<dbReference type="Proteomes" id="UP000609121">
    <property type="component" value="Unassembled WGS sequence"/>
</dbReference>
<dbReference type="InterPro" id="IPR001034">
    <property type="entry name" value="DeoR_HTH"/>
</dbReference>
<accession>A0A8J6YUR4</accession>
<evidence type="ECO:0000259" key="4">
    <source>
        <dbReference type="PROSITE" id="PS51000"/>
    </source>
</evidence>
<evidence type="ECO:0000256" key="2">
    <source>
        <dbReference type="ARBA" id="ARBA00023125"/>
    </source>
</evidence>
<evidence type="ECO:0000313" key="5">
    <source>
        <dbReference type="EMBL" id="MBE3638095.1"/>
    </source>
</evidence>
<keyword evidence="3" id="KW-0804">Transcription</keyword>
<dbReference type="SMART" id="SM00420">
    <property type="entry name" value="HTH_DEOR"/>
    <property type="match status" value="1"/>
</dbReference>
<dbReference type="InterPro" id="IPR014036">
    <property type="entry name" value="DeoR-like_C"/>
</dbReference>
<evidence type="ECO:0000256" key="3">
    <source>
        <dbReference type="ARBA" id="ARBA00023163"/>
    </source>
</evidence>
<dbReference type="AlphaFoldDB" id="A0A8J6YUR4"/>
<evidence type="ECO:0000256" key="1">
    <source>
        <dbReference type="ARBA" id="ARBA00023015"/>
    </source>
</evidence>
<keyword evidence="2" id="KW-0238">DNA-binding</keyword>
<dbReference type="EMBL" id="JACVXA010000016">
    <property type="protein sequence ID" value="MBE3638095.1"/>
    <property type="molecule type" value="Genomic_DNA"/>
</dbReference>
<comment type="caution">
    <text evidence="5">The sequence shown here is derived from an EMBL/GenBank/DDBJ whole genome shotgun (WGS) entry which is preliminary data.</text>
</comment>
<dbReference type="PANTHER" id="PTHR30363:SF44">
    <property type="entry name" value="AGA OPERON TRANSCRIPTIONAL REPRESSOR-RELATED"/>
    <property type="match status" value="1"/>
</dbReference>
<gene>
    <name evidence="5" type="ORF">ICN82_07745</name>
</gene>
<dbReference type="PRINTS" id="PR00037">
    <property type="entry name" value="HTHLACR"/>
</dbReference>
<dbReference type="SUPFAM" id="SSF100950">
    <property type="entry name" value="NagB/RpiA/CoA transferase-like"/>
    <property type="match status" value="1"/>
</dbReference>
<evidence type="ECO:0000313" key="6">
    <source>
        <dbReference type="Proteomes" id="UP000609121"/>
    </source>
</evidence>
<keyword evidence="6" id="KW-1185">Reference proteome</keyword>
<dbReference type="Pfam" id="PF08220">
    <property type="entry name" value="HTH_DeoR"/>
    <property type="match status" value="1"/>
</dbReference>
<dbReference type="Gene3D" id="1.10.10.10">
    <property type="entry name" value="Winged helix-like DNA-binding domain superfamily/Winged helix DNA-binding domain"/>
    <property type="match status" value="1"/>
</dbReference>
<reference evidence="5" key="1">
    <citation type="submission" date="2020-09" db="EMBL/GenBank/DDBJ databases">
        <title>A novel bacterium of genus Mangrovicoccus, isolated from South China Sea.</title>
        <authorList>
            <person name="Huang H."/>
            <person name="Mo K."/>
            <person name="Hu Y."/>
        </authorList>
    </citation>
    <scope>NUCLEOTIDE SEQUENCE</scope>
    <source>
        <strain evidence="5">HB182678</strain>
    </source>
</reference>
<dbReference type="SMART" id="SM01134">
    <property type="entry name" value="DeoRC"/>
    <property type="match status" value="1"/>
</dbReference>
<dbReference type="RefSeq" id="WP_193181457.1">
    <property type="nucleotide sequence ID" value="NZ_JACVXA010000016.1"/>
</dbReference>
<dbReference type="Pfam" id="PF00455">
    <property type="entry name" value="DeoRC"/>
    <property type="match status" value="1"/>
</dbReference>
<dbReference type="GO" id="GO:0003700">
    <property type="term" value="F:DNA-binding transcription factor activity"/>
    <property type="evidence" value="ECO:0007669"/>
    <property type="project" value="InterPro"/>
</dbReference>
<name>A0A8J6YUR4_9RHOB</name>
<protein>
    <submittedName>
        <fullName evidence="5">DeoR/GlpR transcriptional regulator</fullName>
    </submittedName>
</protein>
<organism evidence="5 6">
    <name type="scientific">Mangrovicoccus algicola</name>
    <dbReference type="NCBI Taxonomy" id="2771008"/>
    <lineage>
        <taxon>Bacteria</taxon>
        <taxon>Pseudomonadati</taxon>
        <taxon>Pseudomonadota</taxon>
        <taxon>Alphaproteobacteria</taxon>
        <taxon>Rhodobacterales</taxon>
        <taxon>Paracoccaceae</taxon>
        <taxon>Mangrovicoccus</taxon>
    </lineage>
</organism>
<feature type="domain" description="HTH deoR-type" evidence="4">
    <location>
        <begin position="8"/>
        <end position="63"/>
    </location>
</feature>
<dbReference type="InterPro" id="IPR036388">
    <property type="entry name" value="WH-like_DNA-bd_sf"/>
</dbReference>